<protein>
    <submittedName>
        <fullName evidence="2">Uncharacterized protein</fullName>
    </submittedName>
</protein>
<feature type="region of interest" description="Disordered" evidence="1">
    <location>
        <begin position="1"/>
        <end position="54"/>
    </location>
</feature>
<evidence type="ECO:0000313" key="3">
    <source>
        <dbReference type="Proteomes" id="UP001307889"/>
    </source>
</evidence>
<organism evidence="2 3">
    <name type="scientific">Nesidiocoris tenuis</name>
    <dbReference type="NCBI Taxonomy" id="355587"/>
    <lineage>
        <taxon>Eukaryota</taxon>
        <taxon>Metazoa</taxon>
        <taxon>Ecdysozoa</taxon>
        <taxon>Arthropoda</taxon>
        <taxon>Hexapoda</taxon>
        <taxon>Insecta</taxon>
        <taxon>Pterygota</taxon>
        <taxon>Neoptera</taxon>
        <taxon>Paraneoptera</taxon>
        <taxon>Hemiptera</taxon>
        <taxon>Heteroptera</taxon>
        <taxon>Panheteroptera</taxon>
        <taxon>Cimicomorpha</taxon>
        <taxon>Miridae</taxon>
        <taxon>Dicyphina</taxon>
        <taxon>Nesidiocoris</taxon>
    </lineage>
</organism>
<evidence type="ECO:0000313" key="2">
    <source>
        <dbReference type="EMBL" id="BES92713.1"/>
    </source>
</evidence>
<accession>A0ABN7AKD3</accession>
<feature type="region of interest" description="Disordered" evidence="1">
    <location>
        <begin position="74"/>
        <end position="121"/>
    </location>
</feature>
<dbReference type="Proteomes" id="UP001307889">
    <property type="component" value="Chromosome 3"/>
</dbReference>
<sequence length="121" mass="13272">MKALTGGRESWEESWFQSTSRVGPLFPTELGSDPPLRPAEHSTNPGAGGISWRRNRRTFPLRRISCSTRLEASHWPCSDQSAASYSPRAEHRLGNSSPLDSESMTSPPGGRDSCPLARFAT</sequence>
<name>A0ABN7AKD3_9HEMI</name>
<gene>
    <name evidence="2" type="ORF">NTJ_05522</name>
</gene>
<proteinExistence type="predicted"/>
<keyword evidence="3" id="KW-1185">Reference proteome</keyword>
<reference evidence="2 3" key="1">
    <citation type="submission" date="2023-09" db="EMBL/GenBank/DDBJ databases">
        <title>Nesidiocoris tenuis whole genome shotgun sequence.</title>
        <authorList>
            <person name="Shibata T."/>
            <person name="Shimoda M."/>
            <person name="Kobayashi T."/>
            <person name="Uehara T."/>
        </authorList>
    </citation>
    <scope>NUCLEOTIDE SEQUENCE [LARGE SCALE GENOMIC DNA]</scope>
    <source>
        <strain evidence="2 3">Japan</strain>
    </source>
</reference>
<dbReference type="EMBL" id="AP028911">
    <property type="protein sequence ID" value="BES92713.1"/>
    <property type="molecule type" value="Genomic_DNA"/>
</dbReference>
<evidence type="ECO:0000256" key="1">
    <source>
        <dbReference type="SAM" id="MobiDB-lite"/>
    </source>
</evidence>
<feature type="compositionally biased region" description="Polar residues" evidence="1">
    <location>
        <begin position="94"/>
        <end position="106"/>
    </location>
</feature>